<keyword evidence="3" id="KW-1185">Reference proteome</keyword>
<feature type="region of interest" description="Disordered" evidence="1">
    <location>
        <begin position="48"/>
        <end position="109"/>
    </location>
</feature>
<evidence type="ECO:0000313" key="3">
    <source>
        <dbReference type="Proteomes" id="UP001215231"/>
    </source>
</evidence>
<name>A0ABY7VJ92_9GAMM</name>
<dbReference type="EMBL" id="CP059693">
    <property type="protein sequence ID" value="WDE13651.1"/>
    <property type="molecule type" value="Genomic_DNA"/>
</dbReference>
<dbReference type="RefSeq" id="WP_274054049.1">
    <property type="nucleotide sequence ID" value="NZ_CP059693.1"/>
</dbReference>
<accession>A0ABY7VJ92</accession>
<dbReference type="Proteomes" id="UP001215231">
    <property type="component" value="Chromosome"/>
</dbReference>
<protein>
    <submittedName>
        <fullName evidence="2">Uncharacterized protein</fullName>
    </submittedName>
</protein>
<reference evidence="2 3" key="1">
    <citation type="journal article" date="2022" name="Mar. Drugs">
        <title>Bioassay-Guided Fractionation Leads to the Detection of Cholic Acid Generated by the Rare Thalassomonas sp.</title>
        <authorList>
            <person name="Pheiffer F."/>
            <person name="Schneider Y.K."/>
            <person name="Hansen E.H."/>
            <person name="Andersen J.H."/>
            <person name="Isaksson J."/>
            <person name="Busche T."/>
            <person name="R C."/>
            <person name="Kalinowski J."/>
            <person name="Zyl L.V."/>
            <person name="Trindade M."/>
        </authorList>
    </citation>
    <scope>NUCLEOTIDE SEQUENCE [LARGE SCALE GENOMIC DNA]</scope>
    <source>
        <strain evidence="2 3">A5K-61T</strain>
    </source>
</reference>
<sequence length="109" mass="12109">MDIFTTALTRVVPVPIKPKELKVKALVKEARTREFEQEMDHLEHAGSFFIPGYHPEHDNEATAGGEQKNEQLVPKNAEDGKQAPSAGPAKVKKASEKPEDEPPHLDIFV</sequence>
<evidence type="ECO:0000256" key="1">
    <source>
        <dbReference type="SAM" id="MobiDB-lite"/>
    </source>
</evidence>
<gene>
    <name evidence="2" type="ORF">H3N35_09570</name>
</gene>
<proteinExistence type="predicted"/>
<organism evidence="2 3">
    <name type="scientific">Thalassomonas haliotis</name>
    <dbReference type="NCBI Taxonomy" id="485448"/>
    <lineage>
        <taxon>Bacteria</taxon>
        <taxon>Pseudomonadati</taxon>
        <taxon>Pseudomonadota</taxon>
        <taxon>Gammaproteobacteria</taxon>
        <taxon>Alteromonadales</taxon>
        <taxon>Colwelliaceae</taxon>
        <taxon>Thalassomonas</taxon>
    </lineage>
</organism>
<feature type="compositionally biased region" description="Basic and acidic residues" evidence="1">
    <location>
        <begin position="93"/>
        <end position="109"/>
    </location>
</feature>
<evidence type="ECO:0000313" key="2">
    <source>
        <dbReference type="EMBL" id="WDE13651.1"/>
    </source>
</evidence>